<gene>
    <name evidence="3" type="ORF">NEOLEDRAFT_1070577</name>
</gene>
<keyword evidence="1" id="KW-0812">Transmembrane</keyword>
<dbReference type="Proteomes" id="UP000076761">
    <property type="component" value="Unassembled WGS sequence"/>
</dbReference>
<keyword evidence="1" id="KW-0472">Membrane</keyword>
<name>A0A165QSJ1_9AGAM</name>
<evidence type="ECO:0000256" key="1">
    <source>
        <dbReference type="SAM" id="Phobius"/>
    </source>
</evidence>
<dbReference type="STRING" id="1314782.A0A165QSJ1"/>
<dbReference type="AlphaFoldDB" id="A0A165QSJ1"/>
<dbReference type="InterPro" id="IPR007245">
    <property type="entry name" value="PIG-T"/>
</dbReference>
<dbReference type="FunCoup" id="A0A165QSJ1">
    <property type="interactions" value="271"/>
</dbReference>
<evidence type="ECO:0000313" key="4">
    <source>
        <dbReference type="Proteomes" id="UP000076761"/>
    </source>
</evidence>
<keyword evidence="4" id="KW-1185">Reference proteome</keyword>
<proteinExistence type="predicted"/>
<accession>A0A165QSJ1</accession>
<keyword evidence="2" id="KW-0732">Signal</keyword>
<evidence type="ECO:0000313" key="3">
    <source>
        <dbReference type="EMBL" id="KZT22815.1"/>
    </source>
</evidence>
<dbReference type="InParanoid" id="A0A165QSJ1"/>
<feature type="transmembrane region" description="Helical" evidence="1">
    <location>
        <begin position="511"/>
        <end position="532"/>
    </location>
</feature>
<protein>
    <submittedName>
        <fullName evidence="3">Gpi16 subunit GPI transamidase component</fullName>
    </submittedName>
</protein>
<dbReference type="EMBL" id="KV425591">
    <property type="protein sequence ID" value="KZT22815.1"/>
    <property type="molecule type" value="Genomic_DNA"/>
</dbReference>
<organism evidence="3 4">
    <name type="scientific">Neolentinus lepideus HHB14362 ss-1</name>
    <dbReference type="NCBI Taxonomy" id="1314782"/>
    <lineage>
        <taxon>Eukaryota</taxon>
        <taxon>Fungi</taxon>
        <taxon>Dikarya</taxon>
        <taxon>Basidiomycota</taxon>
        <taxon>Agaricomycotina</taxon>
        <taxon>Agaricomycetes</taxon>
        <taxon>Gloeophyllales</taxon>
        <taxon>Gloeophyllaceae</taxon>
        <taxon>Neolentinus</taxon>
    </lineage>
</organism>
<dbReference type="GO" id="GO:0016255">
    <property type="term" value="P:attachment of GPI anchor to protein"/>
    <property type="evidence" value="ECO:0007669"/>
    <property type="project" value="InterPro"/>
</dbReference>
<feature type="signal peptide" evidence="2">
    <location>
        <begin position="1"/>
        <end position="21"/>
    </location>
</feature>
<keyword evidence="1" id="KW-1133">Transmembrane helix</keyword>
<dbReference type="GO" id="GO:0042765">
    <property type="term" value="C:GPI-anchor transamidase complex"/>
    <property type="evidence" value="ECO:0007669"/>
    <property type="project" value="InterPro"/>
</dbReference>
<sequence>MIFSWRILPATLLLYVLGTLASPTSETFQEELTLRPLRDGKVISRFSFTTLREGAVPRNPELLEAKDIPQYYTLFPLGLGQVLREYAASELHLSLNSGKWDYEGWGYPGEQEVGTGAQLWAWISDGGSATVDERWKGLRNALAGLFCASLGSLDDQRTTSPKLAFVPVGDLPAWKLPHQLRHATLPSENVCTENLTPFLKLLPCKGISGIAGLLNPHRLFDADWHGMSVHVSWREGRGIEVRLAFQAVFDPVRLSIDKKRDWSLQSIFDKSIRKACPVASSSRIVVELPKNEAYAIDPKPSIVQEGFAVYDTSHVEKDLDISLRWPLESVFSYPLDPPLQPLSPLSVQRILKGTSQSRGQLSVSIRNTLPSEVQAVYLETMPWHVQFYLHTLKILVNGHARDDPLSDIAYTPPVPHGRPALLESVLRLPPNSTTQLDMDVMKSFLRYTEHPPDAQRGWDLPPAVLVPLVNSTSFVASGASTLLGNDMSRRPRIYTRTLLVDLATPDFSMPYNVIIMSCTLIALTFGMVFNLMTRRFVVVKLRETPGRNEVPMEKTE</sequence>
<reference evidence="3 4" key="1">
    <citation type="journal article" date="2016" name="Mol. Biol. Evol.">
        <title>Comparative Genomics of Early-Diverging Mushroom-Forming Fungi Provides Insights into the Origins of Lignocellulose Decay Capabilities.</title>
        <authorList>
            <person name="Nagy L.G."/>
            <person name="Riley R."/>
            <person name="Tritt A."/>
            <person name="Adam C."/>
            <person name="Daum C."/>
            <person name="Floudas D."/>
            <person name="Sun H."/>
            <person name="Yadav J.S."/>
            <person name="Pangilinan J."/>
            <person name="Larsson K.H."/>
            <person name="Matsuura K."/>
            <person name="Barry K."/>
            <person name="Labutti K."/>
            <person name="Kuo R."/>
            <person name="Ohm R.A."/>
            <person name="Bhattacharya S.S."/>
            <person name="Shirouzu T."/>
            <person name="Yoshinaga Y."/>
            <person name="Martin F.M."/>
            <person name="Grigoriev I.V."/>
            <person name="Hibbett D.S."/>
        </authorList>
    </citation>
    <scope>NUCLEOTIDE SEQUENCE [LARGE SCALE GENOMIC DNA]</scope>
    <source>
        <strain evidence="3 4">HHB14362 ss-1</strain>
    </source>
</reference>
<dbReference type="PANTHER" id="PTHR12959:SF11">
    <property type="entry name" value="GPI TRANSAMIDASE COMPONENT PIG-T"/>
    <property type="match status" value="1"/>
</dbReference>
<evidence type="ECO:0000256" key="2">
    <source>
        <dbReference type="SAM" id="SignalP"/>
    </source>
</evidence>
<feature type="chain" id="PRO_5007865431" evidence="2">
    <location>
        <begin position="22"/>
        <end position="556"/>
    </location>
</feature>
<dbReference type="Pfam" id="PF04113">
    <property type="entry name" value="Gpi16"/>
    <property type="match status" value="2"/>
</dbReference>
<dbReference type="PANTHER" id="PTHR12959">
    <property type="entry name" value="GPI TRANSAMIDASE COMPONENT PIG-T-RELATED"/>
    <property type="match status" value="1"/>
</dbReference>
<dbReference type="OrthoDB" id="331263at2759"/>